<dbReference type="GO" id="GO:1990281">
    <property type="term" value="C:efflux pump complex"/>
    <property type="evidence" value="ECO:0007669"/>
    <property type="project" value="TreeGrafter"/>
</dbReference>
<dbReference type="GO" id="GO:0009279">
    <property type="term" value="C:cell outer membrane"/>
    <property type="evidence" value="ECO:0007669"/>
    <property type="project" value="UniProtKB-SubCell"/>
</dbReference>
<evidence type="ECO:0000256" key="5">
    <source>
        <dbReference type="ARBA" id="ARBA00022692"/>
    </source>
</evidence>
<keyword evidence="5" id="KW-0812">Transmembrane</keyword>
<dbReference type="Pfam" id="PF02321">
    <property type="entry name" value="OEP"/>
    <property type="match status" value="2"/>
</dbReference>
<dbReference type="RefSeq" id="WP_245648743.1">
    <property type="nucleotide sequence ID" value="NZ_CP006644.1"/>
</dbReference>
<dbReference type="PATRIC" id="fig|1123269.5.peg.481"/>
<evidence type="ECO:0000313" key="10">
    <source>
        <dbReference type="Proteomes" id="UP000018851"/>
    </source>
</evidence>
<dbReference type="PANTHER" id="PTHR30026">
    <property type="entry name" value="OUTER MEMBRANE PROTEIN TOLC"/>
    <property type="match status" value="1"/>
</dbReference>
<dbReference type="eggNOG" id="COG1538">
    <property type="taxonomic scope" value="Bacteria"/>
</dbReference>
<dbReference type="HOGENOM" id="CLU_012817_9_2_5"/>
<dbReference type="AlphaFoldDB" id="W0A704"/>
<comment type="similarity">
    <text evidence="2">Belongs to the outer membrane factor (OMF) (TC 1.B.17) family.</text>
</comment>
<evidence type="ECO:0008006" key="11">
    <source>
        <dbReference type="Google" id="ProtNLM"/>
    </source>
</evidence>
<dbReference type="GO" id="GO:0015288">
    <property type="term" value="F:porin activity"/>
    <property type="evidence" value="ECO:0007669"/>
    <property type="project" value="TreeGrafter"/>
</dbReference>
<reference evidence="9 10" key="1">
    <citation type="submission" date="2013-07" db="EMBL/GenBank/DDBJ databases">
        <title>Completed genome of Sphingomonas sanxanigenens NX02.</title>
        <authorList>
            <person name="Ma T."/>
            <person name="Huang H."/>
            <person name="Wu M."/>
            <person name="Li X."/>
            <person name="Li G."/>
        </authorList>
    </citation>
    <scope>NUCLEOTIDE SEQUENCE [LARGE SCALE GENOMIC DNA]</scope>
    <source>
        <strain evidence="9 10">NX02</strain>
    </source>
</reference>
<dbReference type="STRING" id="1123269.NX02_02460"/>
<gene>
    <name evidence="9" type="ORF">NX02_02460</name>
</gene>
<name>W0A704_9SPHN</name>
<feature type="coiled-coil region" evidence="8">
    <location>
        <begin position="217"/>
        <end position="251"/>
    </location>
</feature>
<evidence type="ECO:0000313" key="9">
    <source>
        <dbReference type="EMBL" id="AHE52252.1"/>
    </source>
</evidence>
<dbReference type="Proteomes" id="UP000018851">
    <property type="component" value="Chromosome"/>
</dbReference>
<comment type="subcellular location">
    <subcellularLocation>
        <location evidence="1">Cell outer membrane</location>
    </subcellularLocation>
</comment>
<dbReference type="SUPFAM" id="SSF56954">
    <property type="entry name" value="Outer membrane efflux proteins (OEP)"/>
    <property type="match status" value="1"/>
</dbReference>
<keyword evidence="10" id="KW-1185">Reference proteome</keyword>
<dbReference type="InterPro" id="IPR003423">
    <property type="entry name" value="OMP_efflux"/>
</dbReference>
<keyword evidence="8" id="KW-0175">Coiled coil</keyword>
<protein>
    <recommendedName>
        <fullName evidence="11">Transporter</fullName>
    </recommendedName>
</protein>
<dbReference type="InterPro" id="IPR051906">
    <property type="entry name" value="TolC-like"/>
</dbReference>
<accession>W0A704</accession>
<evidence type="ECO:0000256" key="8">
    <source>
        <dbReference type="SAM" id="Coils"/>
    </source>
</evidence>
<dbReference type="PANTHER" id="PTHR30026:SF5">
    <property type="entry name" value="ABC-TYPE EFFLUX SYSTEM SECRETIN COMPONENT"/>
    <property type="match status" value="1"/>
</dbReference>
<keyword evidence="4" id="KW-1134">Transmembrane beta strand</keyword>
<dbReference type="GO" id="GO:0015562">
    <property type="term" value="F:efflux transmembrane transporter activity"/>
    <property type="evidence" value="ECO:0007669"/>
    <property type="project" value="InterPro"/>
</dbReference>
<evidence type="ECO:0000256" key="4">
    <source>
        <dbReference type="ARBA" id="ARBA00022452"/>
    </source>
</evidence>
<evidence type="ECO:0000256" key="7">
    <source>
        <dbReference type="ARBA" id="ARBA00023237"/>
    </source>
</evidence>
<organism evidence="9 10">
    <name type="scientific">Sphingomonas sanxanigenens DSM 19645 = NX02</name>
    <dbReference type="NCBI Taxonomy" id="1123269"/>
    <lineage>
        <taxon>Bacteria</taxon>
        <taxon>Pseudomonadati</taxon>
        <taxon>Pseudomonadota</taxon>
        <taxon>Alphaproteobacteria</taxon>
        <taxon>Sphingomonadales</taxon>
        <taxon>Sphingomonadaceae</taxon>
        <taxon>Sphingomonas</taxon>
    </lineage>
</organism>
<dbReference type="Gene3D" id="1.20.1600.10">
    <property type="entry name" value="Outer membrane efflux proteins (OEP)"/>
    <property type="match status" value="1"/>
</dbReference>
<dbReference type="EMBL" id="CP006644">
    <property type="protein sequence ID" value="AHE52252.1"/>
    <property type="molecule type" value="Genomic_DNA"/>
</dbReference>
<evidence type="ECO:0000256" key="2">
    <source>
        <dbReference type="ARBA" id="ARBA00007613"/>
    </source>
</evidence>
<proteinExistence type="inferred from homology"/>
<evidence type="ECO:0000256" key="6">
    <source>
        <dbReference type="ARBA" id="ARBA00023136"/>
    </source>
</evidence>
<evidence type="ECO:0000256" key="3">
    <source>
        <dbReference type="ARBA" id="ARBA00022448"/>
    </source>
</evidence>
<dbReference type="KEGG" id="ssan:NX02_02460"/>
<keyword evidence="7" id="KW-0998">Cell outer membrane</keyword>
<keyword evidence="3" id="KW-0813">Transport</keyword>
<keyword evidence="6" id="KW-0472">Membrane</keyword>
<sequence>MDVNVTVREQETFFMTLRCSMLVAALATAVCQGAQAQTIDRLDLDYRSAQARLLERSDAIQGADADVRSKEAQKGSTSTLRRPTVEFEGQMIRYQKTLYLPLGPLADVAQDYSISDPLRFEIERTSTRPIVTATLPLYSGGQIPAAQAGAAAQLGQSRAERQIVIDNGLLQMTQLYFGQQLLERVRDVRRDALAGLERHVADALKLEQEGFISRAQRLQAQVARDDAARELEKAQADLASAQVALAGALRAPSGVDPVSPIFVIRQPLRSLDTYVDAALRAHPQLDRLGALEDQAEAGVALQRAKLRPTIYGFAQYNFDRRDTLLTDPDWSVGVGLRYTLFSGVGRSQAVQAARETVTQANAGLREARTQIEIGVTRSWNDAEAARRRFELTDTAITAAQENLRVQTLGYQEQQTTSLDVIDAQLGLARSRIQRAQAGYDFVVALAQLLHVSGQIATLPDYIDQGERVTP</sequence>
<evidence type="ECO:0000256" key="1">
    <source>
        <dbReference type="ARBA" id="ARBA00004442"/>
    </source>
</evidence>